<sequence length="103" mass="11640">MTPNTDGTLTVLGQQFSTRQLEALMHQLAQARNQMQPPVQEEVTADMPVLVQHDADFAVAQTQTPERHVSFGLRHLGFGWIFFTFSRERAKFIGEALLQRSKG</sequence>
<evidence type="ECO:0000313" key="2">
    <source>
        <dbReference type="Proteomes" id="UP000620596"/>
    </source>
</evidence>
<reference evidence="1" key="1">
    <citation type="journal article" date="2014" name="Int. J. Syst. Evol. Microbiol.">
        <title>Complete genome sequence of Corynebacterium casei LMG S-19264T (=DSM 44701T), isolated from a smear-ripened cheese.</title>
        <authorList>
            <consortium name="US DOE Joint Genome Institute (JGI-PGF)"/>
            <person name="Walter F."/>
            <person name="Albersmeier A."/>
            <person name="Kalinowski J."/>
            <person name="Ruckert C."/>
        </authorList>
    </citation>
    <scope>NUCLEOTIDE SEQUENCE</scope>
    <source>
        <strain evidence="1">CGMCC 1.15322</strain>
    </source>
</reference>
<reference evidence="1" key="2">
    <citation type="submission" date="2020-09" db="EMBL/GenBank/DDBJ databases">
        <authorList>
            <person name="Sun Q."/>
            <person name="Zhou Y."/>
        </authorList>
    </citation>
    <scope>NUCLEOTIDE SEQUENCE</scope>
    <source>
        <strain evidence="1">CGMCC 1.15322</strain>
    </source>
</reference>
<dbReference type="Proteomes" id="UP000620596">
    <property type="component" value="Unassembled WGS sequence"/>
</dbReference>
<dbReference type="RefSeq" id="WP_188706188.1">
    <property type="nucleotide sequence ID" value="NZ_BMIG01000001.1"/>
</dbReference>
<keyword evidence="2" id="KW-1185">Reference proteome</keyword>
<gene>
    <name evidence="1" type="ORF">GCM10011496_04880</name>
</gene>
<name>A0A916WD48_9BURK</name>
<evidence type="ECO:0000313" key="1">
    <source>
        <dbReference type="EMBL" id="GGA87215.1"/>
    </source>
</evidence>
<comment type="caution">
    <text evidence="1">The sequence shown here is derived from an EMBL/GenBank/DDBJ whole genome shotgun (WGS) entry which is preliminary data.</text>
</comment>
<protein>
    <submittedName>
        <fullName evidence="1">Uncharacterized protein</fullName>
    </submittedName>
</protein>
<dbReference type="EMBL" id="BMIG01000001">
    <property type="protein sequence ID" value="GGA87215.1"/>
    <property type="molecule type" value="Genomic_DNA"/>
</dbReference>
<organism evidence="1 2">
    <name type="scientific">Polaromonas eurypsychrophila</name>
    <dbReference type="NCBI Taxonomy" id="1614635"/>
    <lineage>
        <taxon>Bacteria</taxon>
        <taxon>Pseudomonadati</taxon>
        <taxon>Pseudomonadota</taxon>
        <taxon>Betaproteobacteria</taxon>
        <taxon>Burkholderiales</taxon>
        <taxon>Comamonadaceae</taxon>
        <taxon>Polaromonas</taxon>
    </lineage>
</organism>
<dbReference type="AlphaFoldDB" id="A0A916WD48"/>
<accession>A0A916WD48</accession>
<proteinExistence type="predicted"/>